<feature type="region of interest" description="Disordered" evidence="1">
    <location>
        <begin position="602"/>
        <end position="694"/>
    </location>
</feature>
<dbReference type="Proteomes" id="UP000240500">
    <property type="component" value="Chromosome 7"/>
</dbReference>
<name>A0A2P9D9J5_PLARE</name>
<evidence type="ECO:0000256" key="1">
    <source>
        <dbReference type="SAM" id="MobiDB-lite"/>
    </source>
</evidence>
<dbReference type="VEuPathDB" id="PlasmoDB:PRCDC_0701600"/>
<feature type="compositionally biased region" description="Basic and acidic residues" evidence="1">
    <location>
        <begin position="622"/>
        <end position="684"/>
    </location>
</feature>
<dbReference type="AlphaFoldDB" id="A0A2P9D9J5"/>
<sequence length="898" mass="106870">MLASCFYSFFGKCIHMNPYIISSKIIKNGKLFSTKKVPIILIESVKDIKNMINHIETIYSNNSNNNNNNNNNNNKEKREKGFSNFEKNKIGIIYLDKNCEKIYNLWKYYDLKNENITKEKNNVNEYKTYHHNDYNRNNKLNHIFKFCSNDDGDMNIMKRNVIGIYVPVERNIFSTKINYFYLFNNLKELTKGKLYYEMYFILPHCIFFFSFVSIYKELIYYKKLITFFKKCYKQNKKKNKKKKKNNKRRYISHICNTNKIINNKNKILINLYCKKEKDLKKEIKLYLEKIFFNTLYTKVIYEDSIELSSFLYNFLEINSKNVIDLQYLYQCVISLYNLKILKHDIFATSLVLYPDLYNNILTYEYKKKRGEYKKNESNNNIINKSKENYRDVNNNSTINIEDGDNSLNKSTHRNIKDKIMNNNLKQVYPDEYFMCRIKKKCVSIYNNNDTNELSNFERQLLHIMYLFPCASKLLIKYKDVEGYHISFKINDILKRYRLLNCIINKFIMNENKVNDNVNNKEEKKMEENVICEGGNKERATINNELNVHNKEFIQDCNNSNGYYNKSFDDFNEASDNFNEASYNFNKSSDHFNKSSDNFNKSSDNFNKSSDNFNKSSDNSNKSSDHYNKSSDHYNKSSDHSIKSSDHSNKSSDHSNKSSDHSNKSSDHSNKSSDHSNKSSDHSNKSPEANKQPHIHCNQSLDNYASYQDKLILSLCKQIHIKEDILYENNLIIGKHIYAYIYEINNTSQNIVFRFNFNLKDIIFENVICSKNSYDEEDKEENIKTLNGYLQNIYENMFLDDIIIEQRNEHIYNYKNNILVGLLHDKENNFHYFSDKNVGDIVLCTVCNISSCGKYIYIERFDTKNLIYIFRKGKYVNLEKNYNYDDINEINEDMLKEIM</sequence>
<evidence type="ECO:0000313" key="2">
    <source>
        <dbReference type="EMBL" id="SOV77673.1"/>
    </source>
</evidence>
<feature type="compositionally biased region" description="Low complexity" evidence="1">
    <location>
        <begin position="60"/>
        <end position="73"/>
    </location>
</feature>
<feature type="region of interest" description="Disordered" evidence="1">
    <location>
        <begin position="59"/>
        <end position="78"/>
    </location>
</feature>
<organism evidence="2 3">
    <name type="scientific">Plasmodium reichenowi</name>
    <dbReference type="NCBI Taxonomy" id="5854"/>
    <lineage>
        <taxon>Eukaryota</taxon>
        <taxon>Sar</taxon>
        <taxon>Alveolata</taxon>
        <taxon>Apicomplexa</taxon>
        <taxon>Aconoidasida</taxon>
        <taxon>Haemosporida</taxon>
        <taxon>Plasmodiidae</taxon>
        <taxon>Plasmodium</taxon>
        <taxon>Plasmodium (Laverania)</taxon>
    </lineage>
</organism>
<reference evidence="2 3" key="1">
    <citation type="submission" date="2016-09" db="EMBL/GenBank/DDBJ databases">
        <authorList>
            <consortium name="Pathogen Informatics"/>
        </authorList>
    </citation>
    <scope>NUCLEOTIDE SEQUENCE [LARGE SCALE GENOMIC DNA]</scope>
</reference>
<gene>
    <name evidence="2" type="ORF">PRG01_0701600</name>
</gene>
<evidence type="ECO:0000313" key="3">
    <source>
        <dbReference type="Proteomes" id="UP000240500"/>
    </source>
</evidence>
<dbReference type="VEuPathDB" id="PlasmoDB:PRG01_0701600"/>
<protein>
    <submittedName>
        <fullName evidence="2">Uncharacterized protein</fullName>
    </submittedName>
</protein>
<accession>A0A2P9D9J5</accession>
<dbReference type="EMBL" id="LT969570">
    <property type="protein sequence ID" value="SOV77673.1"/>
    <property type="molecule type" value="Genomic_DNA"/>
</dbReference>
<dbReference type="OrthoDB" id="381830at2759"/>
<dbReference type="Gene3D" id="1.10.287.950">
    <property type="entry name" value="Methyl-accepting chemotaxis protein"/>
    <property type="match status" value="1"/>
</dbReference>
<proteinExistence type="predicted"/>
<feature type="compositionally biased region" description="Low complexity" evidence="1">
    <location>
        <begin position="602"/>
        <end position="621"/>
    </location>
</feature>